<dbReference type="GO" id="GO:0032422">
    <property type="term" value="F:purine-rich negative regulatory element binding"/>
    <property type="evidence" value="ECO:0007669"/>
    <property type="project" value="InterPro"/>
</dbReference>
<evidence type="ECO:0000313" key="6">
    <source>
        <dbReference type="Proteomes" id="UP000887575"/>
    </source>
</evidence>
<dbReference type="Proteomes" id="UP000887575">
    <property type="component" value="Unassembled WGS sequence"/>
</dbReference>
<evidence type="ECO:0008006" key="8">
    <source>
        <dbReference type="Google" id="ProtNLM"/>
    </source>
</evidence>
<feature type="domain" description="Glycosyl-hydrolase family 116 N-terminal" evidence="5">
    <location>
        <begin position="108"/>
        <end position="214"/>
    </location>
</feature>
<feature type="domain" description="Glycosyl-hydrolase family 116 catalytic region" evidence="4">
    <location>
        <begin position="276"/>
        <end position="310"/>
    </location>
</feature>
<dbReference type="Gene3D" id="1.50.10.10">
    <property type="match status" value="1"/>
</dbReference>
<dbReference type="GO" id="GO:0005975">
    <property type="term" value="P:carbohydrate metabolic process"/>
    <property type="evidence" value="ECO:0007669"/>
    <property type="project" value="InterPro"/>
</dbReference>
<protein>
    <recommendedName>
        <fullName evidence="8">Non-lysosomal glucosylceramidase</fullName>
    </recommendedName>
</protein>
<dbReference type="GO" id="GO:0008422">
    <property type="term" value="F:beta-glucosidase activity"/>
    <property type="evidence" value="ECO:0007669"/>
    <property type="project" value="TreeGrafter"/>
</dbReference>
<keyword evidence="2" id="KW-0238">DNA-binding</keyword>
<dbReference type="Gene3D" id="3.30.2450.30">
    <property type="match status" value="1"/>
</dbReference>
<dbReference type="InterPro" id="IPR006628">
    <property type="entry name" value="PUR-bd_fam"/>
</dbReference>
<dbReference type="InterPro" id="IPR008928">
    <property type="entry name" value="6-hairpin_glycosidase_sf"/>
</dbReference>
<name>A0AAF3J801_9BILA</name>
<dbReference type="Pfam" id="PF12215">
    <property type="entry name" value="Glyco_hydr_116N"/>
    <property type="match status" value="1"/>
</dbReference>
<feature type="region of interest" description="Disordered" evidence="3">
    <location>
        <begin position="628"/>
        <end position="649"/>
    </location>
</feature>
<evidence type="ECO:0000256" key="1">
    <source>
        <dbReference type="ARBA" id="ARBA00009251"/>
    </source>
</evidence>
<feature type="domain" description="Glycosyl-hydrolase family 116 catalytic region" evidence="4">
    <location>
        <begin position="322"/>
        <end position="607"/>
    </location>
</feature>
<proteinExistence type="inferred from homology"/>
<sequence>MRTYQKPIMFPFLEDSTLVRGRNTKCPRAISRSHCDKLIPSFRTTTRKLHSPQPRLFSMLTIEVMLNMRYQLLLCFATERVKEDRILLPVAQRKTLRKMILRVSLCNTRSIMTYGLATRVKSDQITSLCRSFDPCGNGLTLWQHLAETGNLPGEADLPYPARLGVGVCVKGVVPPKSTRSDWAEFSLAWDMPKVKLGDGRREYKRRYTRFFDSLEGLAAKFEDQRVRGTVFETFIFARMVQSRAFQRALLHDRRWLSVVREPHLSPYTQALMKRHGRFGYLESWEYRMVTTYDVHFYASYAIASLWPDLEFFGPFKRNSLIKARVPHDLGNPAQDPWLLTNAYVMHDTGKWKDLNLKFVLTSWHHVYPVVKLLINDALDCWDQDRDGMIENFGKADQTHDAWQMEGVSAYCGSLWLGALRVAVAMAEECGDIESSIRYHQTLVKAKQVFIDKLWNGAYFNFCERSKSRDSVMADQLCGIWFLQSCSPEMAAELVPTEKVSKALATIYELNVCKFGDGKMGAVNGMRPDGTLDRAYIQADEMWTGVTYAAAAFMIQQGELQRGFDTAFGSYDSCFERFELQFQTPEAIYEKKFYCAIGYMRPLSIWAMQCALERFYKFGKIDKHSSIQGLQPTTPAIPSPCPSANDRSLVDSQSEGYCSEKRDESNQVLVDSDLSTSNGRYSREYCDLRFIKVGNLKGISRRTIEIFDISTRRNVIAEMGNNDKSRIILTMSAAVALALEKIEILKAFSDETPDKEVEKDVEQKSEKLNYETRRYYLDLKQNVSCELRKPKRAISYNVCMSRSQMVIPGEEAKRFRGEGGKMFYSLDLLLQNSEASFRTSITVRFIRWRNSEGLSKIIDGFEKVDGTAE</sequence>
<accession>A0AAF3J801</accession>
<reference evidence="7" key="1">
    <citation type="submission" date="2024-02" db="UniProtKB">
        <authorList>
            <consortium name="WormBaseParasite"/>
        </authorList>
    </citation>
    <scope>IDENTIFICATION</scope>
</reference>
<evidence type="ECO:0000259" key="4">
    <source>
        <dbReference type="Pfam" id="PF04685"/>
    </source>
</evidence>
<dbReference type="InterPro" id="IPR012341">
    <property type="entry name" value="6hp_glycosidase-like_sf"/>
</dbReference>
<dbReference type="AlphaFoldDB" id="A0AAF3J801"/>
<evidence type="ECO:0000313" key="7">
    <source>
        <dbReference type="WBParaSite" id="MBELARI_LOCUS2252.1"/>
    </source>
</evidence>
<evidence type="ECO:0000256" key="2">
    <source>
        <dbReference type="ARBA" id="ARBA00023125"/>
    </source>
</evidence>
<dbReference type="Pfam" id="PF04685">
    <property type="entry name" value="DUF608"/>
    <property type="match status" value="2"/>
</dbReference>
<dbReference type="Pfam" id="PF04845">
    <property type="entry name" value="PurA"/>
    <property type="match status" value="1"/>
</dbReference>
<dbReference type="InterPro" id="IPR006775">
    <property type="entry name" value="GH116_catalytic"/>
</dbReference>
<dbReference type="GO" id="GO:0000977">
    <property type="term" value="F:RNA polymerase II transcription regulatory region sequence-specific DNA binding"/>
    <property type="evidence" value="ECO:0007669"/>
    <property type="project" value="InterPro"/>
</dbReference>
<dbReference type="WBParaSite" id="MBELARI_LOCUS2252.1">
    <property type="protein sequence ID" value="MBELARI_LOCUS2252.1"/>
    <property type="gene ID" value="MBELARI_LOCUS2252"/>
</dbReference>
<keyword evidence="6" id="KW-1185">Reference proteome</keyword>
<organism evidence="6 7">
    <name type="scientific">Mesorhabditis belari</name>
    <dbReference type="NCBI Taxonomy" id="2138241"/>
    <lineage>
        <taxon>Eukaryota</taxon>
        <taxon>Metazoa</taxon>
        <taxon>Ecdysozoa</taxon>
        <taxon>Nematoda</taxon>
        <taxon>Chromadorea</taxon>
        <taxon>Rhabditida</taxon>
        <taxon>Rhabditina</taxon>
        <taxon>Rhabditomorpha</taxon>
        <taxon>Rhabditoidea</taxon>
        <taxon>Rhabditidae</taxon>
        <taxon>Mesorhabditinae</taxon>
        <taxon>Mesorhabditis</taxon>
    </lineage>
</organism>
<evidence type="ECO:0000256" key="3">
    <source>
        <dbReference type="SAM" id="MobiDB-lite"/>
    </source>
</evidence>
<dbReference type="PANTHER" id="PTHR12654">
    <property type="entry name" value="BILE ACID BETA-GLUCOSIDASE-RELATED"/>
    <property type="match status" value="1"/>
</dbReference>
<dbReference type="SUPFAM" id="SSF48208">
    <property type="entry name" value="Six-hairpin glycosidases"/>
    <property type="match status" value="1"/>
</dbReference>
<dbReference type="InterPro" id="IPR024462">
    <property type="entry name" value="GH116_N"/>
</dbReference>
<comment type="similarity">
    <text evidence="1">Belongs to the PUR DNA-binding protein family.</text>
</comment>
<dbReference type="InterPro" id="IPR052566">
    <property type="entry name" value="Non-lysos_glucosylceramidase"/>
</dbReference>
<dbReference type="PANTHER" id="PTHR12654:SF2">
    <property type="entry name" value="NON-LYSOSOMAL GLUCOSYLCERAMIDASE"/>
    <property type="match status" value="1"/>
</dbReference>
<evidence type="ECO:0000259" key="5">
    <source>
        <dbReference type="Pfam" id="PF12215"/>
    </source>
</evidence>